<dbReference type="Pfam" id="PF01547">
    <property type="entry name" value="SBP_bac_1"/>
    <property type="match status" value="1"/>
</dbReference>
<evidence type="ECO:0000256" key="2">
    <source>
        <dbReference type="ARBA" id="ARBA00008520"/>
    </source>
</evidence>
<comment type="subcellular location">
    <subcellularLocation>
        <location evidence="1">Cell envelope</location>
    </subcellularLocation>
</comment>
<evidence type="ECO:0000256" key="6">
    <source>
        <dbReference type="SAM" id="SignalP"/>
    </source>
</evidence>
<feature type="region of interest" description="Disordered" evidence="5">
    <location>
        <begin position="29"/>
        <end position="48"/>
    </location>
</feature>
<keyword evidence="8" id="KW-1185">Reference proteome</keyword>
<dbReference type="Gene3D" id="3.40.190.10">
    <property type="entry name" value="Periplasmic binding protein-like II"/>
    <property type="match status" value="1"/>
</dbReference>
<dbReference type="PROSITE" id="PS51257">
    <property type="entry name" value="PROKAR_LIPOPROTEIN"/>
    <property type="match status" value="1"/>
</dbReference>
<name>A0A5C4SXU4_9BACL</name>
<keyword evidence="4 6" id="KW-0732">Signal</keyword>
<dbReference type="Proteomes" id="UP000307943">
    <property type="component" value="Unassembled WGS sequence"/>
</dbReference>
<reference evidence="7 8" key="1">
    <citation type="submission" date="2019-05" db="EMBL/GenBank/DDBJ databases">
        <title>We sequenced the genome of Paenibacillus hemerocallicola KCTC 33185 for further insight into its adaptation and study the phylogeny of Paenibacillus.</title>
        <authorList>
            <person name="Narsing Rao M.P."/>
        </authorList>
    </citation>
    <scope>NUCLEOTIDE SEQUENCE [LARGE SCALE GENOMIC DNA]</scope>
    <source>
        <strain evidence="7 8">KCTC 33185</strain>
    </source>
</reference>
<dbReference type="RefSeq" id="WP_139606867.1">
    <property type="nucleotide sequence ID" value="NZ_VDCQ01000077.1"/>
</dbReference>
<evidence type="ECO:0000256" key="3">
    <source>
        <dbReference type="ARBA" id="ARBA00022448"/>
    </source>
</evidence>
<dbReference type="EMBL" id="VDCQ01000077">
    <property type="protein sequence ID" value="TNJ61055.1"/>
    <property type="molecule type" value="Genomic_DNA"/>
</dbReference>
<dbReference type="SUPFAM" id="SSF53850">
    <property type="entry name" value="Periplasmic binding protein-like II"/>
    <property type="match status" value="1"/>
</dbReference>
<dbReference type="OrthoDB" id="2495637at2"/>
<evidence type="ECO:0000256" key="4">
    <source>
        <dbReference type="ARBA" id="ARBA00022729"/>
    </source>
</evidence>
<organism evidence="7 8">
    <name type="scientific">Paenibacillus hemerocallicola</name>
    <dbReference type="NCBI Taxonomy" id="1172614"/>
    <lineage>
        <taxon>Bacteria</taxon>
        <taxon>Bacillati</taxon>
        <taxon>Bacillota</taxon>
        <taxon>Bacilli</taxon>
        <taxon>Bacillales</taxon>
        <taxon>Paenibacillaceae</taxon>
        <taxon>Paenibacillus</taxon>
    </lineage>
</organism>
<evidence type="ECO:0000313" key="7">
    <source>
        <dbReference type="EMBL" id="TNJ61055.1"/>
    </source>
</evidence>
<keyword evidence="3" id="KW-0813">Transport</keyword>
<evidence type="ECO:0000256" key="1">
    <source>
        <dbReference type="ARBA" id="ARBA00004196"/>
    </source>
</evidence>
<evidence type="ECO:0000313" key="8">
    <source>
        <dbReference type="Proteomes" id="UP000307943"/>
    </source>
</evidence>
<proteinExistence type="inferred from homology"/>
<comment type="caution">
    <text evidence="7">The sequence shown here is derived from an EMBL/GenBank/DDBJ whole genome shotgun (WGS) entry which is preliminary data.</text>
</comment>
<gene>
    <name evidence="7" type="ORF">FE784_34875</name>
</gene>
<dbReference type="PANTHER" id="PTHR43649:SF31">
    <property type="entry name" value="SN-GLYCEROL-3-PHOSPHATE-BINDING PERIPLASMIC PROTEIN UGPB"/>
    <property type="match status" value="1"/>
</dbReference>
<sequence length="447" mass="49965">MAKLKKQVWGVILATTAVLLTTACGSGAGSGTSATDGNSKQAQLPEQTPPKPVELVFYDGGGDWPAERFQKEIAEPIKKKFPHITPSFVPYTNGKKVQEMLTAGQQLDIIFSSTGLVYNNVLQYDLQYDITPLIQKYKYDLNQIEPMAVDQLKQLANGGMYGLPVFMSPAPLYYNKDIFNKFGVAYPKDGITWDELYTLAKQLTREEGGVQYRGFFASVSHLARLNQQSFRTVDPATNKATLDNDNWKSFLNNIVRFYEIPGYKMDANLTFVTNKRNKFIQEKSVAMWLPVSTQHTAQELADLNWDIASFPVDKQKPGVGPQPYPNAFWLTKISKQKDEAFQVIAYLASESFQLPGVKRGEFVSALKSETLRKSFGQESDLYKGKNVKAMLPAEFAPAVPITRFNSIAESNLLTAFNDTILGKKDINTALRSAEEATNKKIQEELAK</sequence>
<protein>
    <submittedName>
        <fullName evidence="7">Extracellular solute-binding protein</fullName>
    </submittedName>
</protein>
<dbReference type="PANTHER" id="PTHR43649">
    <property type="entry name" value="ARABINOSE-BINDING PROTEIN-RELATED"/>
    <property type="match status" value="1"/>
</dbReference>
<accession>A0A5C4SXU4</accession>
<feature type="compositionally biased region" description="Polar residues" evidence="5">
    <location>
        <begin position="36"/>
        <end position="46"/>
    </location>
</feature>
<dbReference type="InterPro" id="IPR006059">
    <property type="entry name" value="SBP"/>
</dbReference>
<feature type="chain" id="PRO_5022825993" evidence="6">
    <location>
        <begin position="29"/>
        <end position="447"/>
    </location>
</feature>
<dbReference type="AlphaFoldDB" id="A0A5C4SXU4"/>
<evidence type="ECO:0000256" key="5">
    <source>
        <dbReference type="SAM" id="MobiDB-lite"/>
    </source>
</evidence>
<feature type="signal peptide" evidence="6">
    <location>
        <begin position="1"/>
        <end position="28"/>
    </location>
</feature>
<dbReference type="GO" id="GO:0030313">
    <property type="term" value="C:cell envelope"/>
    <property type="evidence" value="ECO:0007669"/>
    <property type="project" value="UniProtKB-SubCell"/>
</dbReference>
<comment type="similarity">
    <text evidence="2">Belongs to the bacterial solute-binding protein 1 family.</text>
</comment>
<dbReference type="InterPro" id="IPR050490">
    <property type="entry name" value="Bact_solute-bd_prot1"/>
</dbReference>